<evidence type="ECO:0000313" key="2">
    <source>
        <dbReference type="EMBL" id="TDB68448.1"/>
    </source>
</evidence>
<evidence type="ECO:0000313" key="3">
    <source>
        <dbReference type="Proteomes" id="UP000295254"/>
    </source>
</evidence>
<dbReference type="Proteomes" id="UP000295254">
    <property type="component" value="Unassembled WGS sequence"/>
</dbReference>
<dbReference type="InterPro" id="IPR008473">
    <property type="entry name" value="Phage_holin_3_7"/>
</dbReference>
<dbReference type="OrthoDB" id="6897844at2"/>
<sequence>MNHQTEILIWITGLAHLIGAFRLACYQRDEQHPRWRARWLTSLCGGLFCLAGMDVLLKFAPVSPWHALVSVLVCALIVRARGNIRWMWQAGKS</sequence>
<protein>
    <submittedName>
        <fullName evidence="2">Phage holin family protein</fullName>
    </submittedName>
</protein>
<keyword evidence="1" id="KW-0812">Transmembrane</keyword>
<name>A0A4R4KJR5_PSEVA</name>
<feature type="transmembrane region" description="Helical" evidence="1">
    <location>
        <begin position="7"/>
        <end position="25"/>
    </location>
</feature>
<feature type="transmembrane region" description="Helical" evidence="1">
    <location>
        <begin position="37"/>
        <end position="57"/>
    </location>
</feature>
<proteinExistence type="predicted"/>
<gene>
    <name evidence="2" type="ORF">EIY72_00935</name>
</gene>
<keyword evidence="1" id="KW-0472">Membrane</keyword>
<feature type="transmembrane region" description="Helical" evidence="1">
    <location>
        <begin position="63"/>
        <end position="80"/>
    </location>
</feature>
<dbReference type="RefSeq" id="WP_093225742.1">
    <property type="nucleotide sequence ID" value="NZ_RRZK01000002.1"/>
</dbReference>
<comment type="caution">
    <text evidence="2">The sequence shown here is derived from an EMBL/GenBank/DDBJ whole genome shotgun (WGS) entry which is preliminary data.</text>
</comment>
<dbReference type="Pfam" id="PF05449">
    <property type="entry name" value="Phage_holin_3_7"/>
    <property type="match status" value="1"/>
</dbReference>
<reference evidence="3" key="1">
    <citation type="journal article" date="2019" name="bioRxiv">
        <title>Bacterially produced spermidine induces plant systemic susceptibility to pathogens.</title>
        <authorList>
            <person name="Melnyk R.A."/>
            <person name="Beskrovnaya P.A."/>
            <person name="Liu Z."/>
            <person name="Song Y."/>
            <person name="Haney C.H."/>
        </authorList>
    </citation>
    <scope>NUCLEOTIDE SEQUENCE [LARGE SCALE GENOMIC DNA]</scope>
    <source>
        <strain evidence="3">Dha-51</strain>
    </source>
</reference>
<keyword evidence="3" id="KW-1185">Reference proteome</keyword>
<keyword evidence="1" id="KW-1133">Transmembrane helix</keyword>
<dbReference type="AlphaFoldDB" id="A0A4R4KJR5"/>
<dbReference type="EMBL" id="RRZK01000002">
    <property type="protein sequence ID" value="TDB68448.1"/>
    <property type="molecule type" value="Genomic_DNA"/>
</dbReference>
<organism evidence="2 3">
    <name type="scientific">Pseudomonas vancouverensis</name>
    <dbReference type="NCBI Taxonomy" id="95300"/>
    <lineage>
        <taxon>Bacteria</taxon>
        <taxon>Pseudomonadati</taxon>
        <taxon>Pseudomonadota</taxon>
        <taxon>Gammaproteobacteria</taxon>
        <taxon>Pseudomonadales</taxon>
        <taxon>Pseudomonadaceae</taxon>
        <taxon>Pseudomonas</taxon>
    </lineage>
</organism>
<evidence type="ECO:0000256" key="1">
    <source>
        <dbReference type="SAM" id="Phobius"/>
    </source>
</evidence>
<accession>A0A4R4KJR5</accession>